<organism evidence="5 6">
    <name type="scientific">Candidatus Finniella inopinata</name>
    <dbReference type="NCBI Taxonomy" id="1696036"/>
    <lineage>
        <taxon>Bacteria</taxon>
        <taxon>Pseudomonadati</taxon>
        <taxon>Pseudomonadota</taxon>
        <taxon>Alphaproteobacteria</taxon>
        <taxon>Holosporales</taxon>
        <taxon>Candidatus Paracaedibacteraceae</taxon>
        <taxon>Candidatus Finniella</taxon>
    </lineage>
</organism>
<sequence length="109" mass="12264">MFSAIAMLTETKDWCHFSVRLQRSGLHQSAKKGTLGYEDEKFSYLLVAKSGLVTPVVESRIIRKPIKRQGHIVIDVCTGGQLKREIIGKADPSYKKVAKLEWGDEYPAN</sequence>
<dbReference type="InterPro" id="IPR015324">
    <property type="entry name" value="Ribosomal_Rsm22-like"/>
</dbReference>
<protein>
    <submittedName>
        <fullName evidence="5">Uncharacterized protein</fullName>
    </submittedName>
</protein>
<dbReference type="GO" id="GO:0015935">
    <property type="term" value="C:small ribosomal subunit"/>
    <property type="evidence" value="ECO:0007669"/>
    <property type="project" value="TreeGrafter"/>
</dbReference>
<dbReference type="InterPro" id="IPR052571">
    <property type="entry name" value="Mt_RNA_Methyltransferase"/>
</dbReference>
<evidence type="ECO:0000313" key="5">
    <source>
        <dbReference type="EMBL" id="RZI45374.1"/>
    </source>
</evidence>
<dbReference type="GO" id="GO:0046872">
    <property type="term" value="F:metal ion binding"/>
    <property type="evidence" value="ECO:0007669"/>
    <property type="project" value="UniProtKB-KW"/>
</dbReference>
<dbReference type="EMBL" id="SCFB01000015">
    <property type="protein sequence ID" value="RZI45374.1"/>
    <property type="molecule type" value="Genomic_DNA"/>
</dbReference>
<keyword evidence="1" id="KW-0479">Metal-binding</keyword>
<dbReference type="PANTHER" id="PTHR13184:SF5">
    <property type="entry name" value="METHYLTRANSFERASE-LIKE PROTEIN 17, MITOCHONDRIAL"/>
    <property type="match status" value="1"/>
</dbReference>
<keyword evidence="2" id="KW-0809">Transit peptide</keyword>
<evidence type="ECO:0000256" key="4">
    <source>
        <dbReference type="ARBA" id="ARBA00023014"/>
    </source>
</evidence>
<proteinExistence type="predicted"/>
<dbReference type="AlphaFoldDB" id="A0A4Q7DHI6"/>
<evidence type="ECO:0000256" key="3">
    <source>
        <dbReference type="ARBA" id="ARBA00023004"/>
    </source>
</evidence>
<name>A0A4Q7DHI6_9PROT</name>
<reference evidence="5 6" key="1">
    <citation type="submission" date="2018-10" db="EMBL/GenBank/DDBJ databases">
        <title>An updated phylogeny of the Alphaproteobacteria reveals that the parasitic Rickettsiales and Holosporales have independent origins.</title>
        <authorList>
            <person name="Munoz-Gomez S.A."/>
            <person name="Hess S."/>
            <person name="Burger G."/>
            <person name="Lang B.F."/>
            <person name="Susko E."/>
            <person name="Slamovits C.H."/>
            <person name="Roger A.J."/>
        </authorList>
    </citation>
    <scope>NUCLEOTIDE SEQUENCE [LARGE SCALE GENOMIC DNA]</scope>
    <source>
        <strain evidence="5">HOLO01</strain>
    </source>
</reference>
<dbReference type="GO" id="GO:0008168">
    <property type="term" value="F:methyltransferase activity"/>
    <property type="evidence" value="ECO:0007669"/>
    <property type="project" value="InterPro"/>
</dbReference>
<dbReference type="PANTHER" id="PTHR13184">
    <property type="entry name" value="37S RIBOSOMAL PROTEIN S22"/>
    <property type="match status" value="1"/>
</dbReference>
<dbReference type="Proteomes" id="UP000293550">
    <property type="component" value="Unassembled WGS sequence"/>
</dbReference>
<accession>A0A4Q7DHI6</accession>
<dbReference type="OrthoDB" id="9799639at2"/>
<dbReference type="GO" id="GO:0051536">
    <property type="term" value="F:iron-sulfur cluster binding"/>
    <property type="evidence" value="ECO:0007669"/>
    <property type="project" value="UniProtKB-KW"/>
</dbReference>
<keyword evidence="3" id="KW-0408">Iron</keyword>
<evidence type="ECO:0000313" key="6">
    <source>
        <dbReference type="Proteomes" id="UP000293550"/>
    </source>
</evidence>
<dbReference type="GO" id="GO:0006412">
    <property type="term" value="P:translation"/>
    <property type="evidence" value="ECO:0007669"/>
    <property type="project" value="InterPro"/>
</dbReference>
<evidence type="ECO:0000256" key="2">
    <source>
        <dbReference type="ARBA" id="ARBA00022946"/>
    </source>
</evidence>
<keyword evidence="4" id="KW-0411">Iron-sulfur</keyword>
<keyword evidence="6" id="KW-1185">Reference proteome</keyword>
<dbReference type="Pfam" id="PF09243">
    <property type="entry name" value="Rsm22"/>
    <property type="match status" value="1"/>
</dbReference>
<comment type="caution">
    <text evidence="5">The sequence shown here is derived from an EMBL/GenBank/DDBJ whole genome shotgun (WGS) entry which is preliminary data.</text>
</comment>
<dbReference type="GO" id="GO:0003735">
    <property type="term" value="F:structural constituent of ribosome"/>
    <property type="evidence" value="ECO:0007669"/>
    <property type="project" value="TreeGrafter"/>
</dbReference>
<gene>
    <name evidence="5" type="ORF">EQU50_07550</name>
</gene>
<evidence type="ECO:0000256" key="1">
    <source>
        <dbReference type="ARBA" id="ARBA00022723"/>
    </source>
</evidence>